<comment type="caution">
    <text evidence="3">The sequence shown here is derived from an EMBL/GenBank/DDBJ whole genome shotgun (WGS) entry which is preliminary data.</text>
</comment>
<dbReference type="InterPro" id="IPR014710">
    <property type="entry name" value="RmlC-like_jellyroll"/>
</dbReference>
<dbReference type="CDD" id="cd00038">
    <property type="entry name" value="CAP_ED"/>
    <property type="match status" value="1"/>
</dbReference>
<dbReference type="Pfam" id="PF00027">
    <property type="entry name" value="cNMP_binding"/>
    <property type="match status" value="1"/>
</dbReference>
<dbReference type="InterPro" id="IPR000595">
    <property type="entry name" value="cNMP-bd_dom"/>
</dbReference>
<dbReference type="PROSITE" id="PS50042">
    <property type="entry name" value="CNMP_BINDING_3"/>
    <property type="match status" value="1"/>
</dbReference>
<dbReference type="SUPFAM" id="SSF51206">
    <property type="entry name" value="cAMP-binding domain-like"/>
    <property type="match status" value="1"/>
</dbReference>
<evidence type="ECO:0000313" key="4">
    <source>
        <dbReference type="Proteomes" id="UP001162164"/>
    </source>
</evidence>
<proteinExistence type="predicted"/>
<dbReference type="EMBL" id="JAPWTJ010000005">
    <property type="protein sequence ID" value="KAJ8985908.1"/>
    <property type="molecule type" value="Genomic_DNA"/>
</dbReference>
<protein>
    <recommendedName>
        <fullName evidence="2">Cyclic nucleotide-binding domain-containing protein</fullName>
    </recommendedName>
</protein>
<dbReference type="Gene3D" id="2.60.120.10">
    <property type="entry name" value="Jelly Rolls"/>
    <property type="match status" value="1"/>
</dbReference>
<reference evidence="3" key="1">
    <citation type="journal article" date="2023" name="Insect Mol. Biol.">
        <title>Genome sequencing provides insights into the evolution of gene families encoding plant cell wall-degrading enzymes in longhorned beetles.</title>
        <authorList>
            <person name="Shin N.R."/>
            <person name="Okamura Y."/>
            <person name="Kirsch R."/>
            <person name="Pauchet Y."/>
        </authorList>
    </citation>
    <scope>NUCLEOTIDE SEQUENCE</scope>
    <source>
        <strain evidence="3">MMC_N1</strain>
    </source>
</reference>
<feature type="domain" description="Cyclic nucleotide-binding" evidence="2">
    <location>
        <begin position="1"/>
        <end position="75"/>
    </location>
</feature>
<evidence type="ECO:0000256" key="1">
    <source>
        <dbReference type="SAM" id="MobiDB-lite"/>
    </source>
</evidence>
<gene>
    <name evidence="3" type="ORF">NQ317_010665</name>
</gene>
<evidence type="ECO:0000259" key="2">
    <source>
        <dbReference type="PROSITE" id="PS50042"/>
    </source>
</evidence>
<sequence>MTAVIHEGDVCDTSRRKRLNFGMICHLEDGAHFGEVALIIKDTFRIASVVAIEVSEIYRLDQKDFVKAINPYPDLLANIQHIAAERMEVASMLDDYNRREQAMRNGASGGGSILGPPRALGPER</sequence>
<dbReference type="Proteomes" id="UP001162164">
    <property type="component" value="Unassembled WGS sequence"/>
</dbReference>
<evidence type="ECO:0000313" key="3">
    <source>
        <dbReference type="EMBL" id="KAJ8985908.1"/>
    </source>
</evidence>
<feature type="region of interest" description="Disordered" evidence="1">
    <location>
        <begin position="100"/>
        <end position="124"/>
    </location>
</feature>
<accession>A0ABQ9K5Q6</accession>
<organism evidence="3 4">
    <name type="scientific">Molorchus minor</name>
    <dbReference type="NCBI Taxonomy" id="1323400"/>
    <lineage>
        <taxon>Eukaryota</taxon>
        <taxon>Metazoa</taxon>
        <taxon>Ecdysozoa</taxon>
        <taxon>Arthropoda</taxon>
        <taxon>Hexapoda</taxon>
        <taxon>Insecta</taxon>
        <taxon>Pterygota</taxon>
        <taxon>Neoptera</taxon>
        <taxon>Endopterygota</taxon>
        <taxon>Coleoptera</taxon>
        <taxon>Polyphaga</taxon>
        <taxon>Cucujiformia</taxon>
        <taxon>Chrysomeloidea</taxon>
        <taxon>Cerambycidae</taxon>
        <taxon>Lamiinae</taxon>
        <taxon>Monochamini</taxon>
        <taxon>Molorchus</taxon>
    </lineage>
</organism>
<dbReference type="InterPro" id="IPR018490">
    <property type="entry name" value="cNMP-bd_dom_sf"/>
</dbReference>
<keyword evidence="4" id="KW-1185">Reference proteome</keyword>
<name>A0ABQ9K5Q6_9CUCU</name>